<dbReference type="SUPFAM" id="SSF52540">
    <property type="entry name" value="P-loop containing nucleoside triphosphate hydrolases"/>
    <property type="match status" value="1"/>
</dbReference>
<reference evidence="1" key="1">
    <citation type="journal article" date="2023" name="ISME J.">
        <title>Emergence of putative energy parasites within Clostridia revealed by genome analysis of a novel endosymbiotic clade.</title>
        <authorList>
            <person name="Takahashi K."/>
            <person name="Kuwahara H."/>
            <person name="Horikawa Y."/>
            <person name="Izawa K."/>
            <person name="Kato D."/>
            <person name="Inagaki T."/>
            <person name="Yuki M."/>
            <person name="Ohkuma M."/>
            <person name="Hongoh Y."/>
        </authorList>
    </citation>
    <scope>NUCLEOTIDE SEQUENCE</scope>
    <source>
        <strain evidence="1">CfP3-15</strain>
    </source>
</reference>
<evidence type="ECO:0008006" key="2">
    <source>
        <dbReference type="Google" id="ProtNLM"/>
    </source>
</evidence>
<dbReference type="KEGG" id="ips:CfP315_0470"/>
<dbReference type="AlphaFoldDB" id="A0AA48KZ42"/>
<dbReference type="InterPro" id="IPR027417">
    <property type="entry name" value="P-loop_NTPase"/>
</dbReference>
<sequence length="358" mass="41405">MKKSSKIMHFFLGSSSPRGFYSKFDSLYSPEDGWYCRILKGSPGCGKSSLLKKIAQAGIQNKINTEYIYCSADPESLDAVIFPEIKSCIVDGTAPHVLDPVYPGAFEHIINLGQYWNPKILQNSKKEIMEKNKSNINLHNKSKKYLAAFGALNADTVEEIIDKIDFDKIKPYAQMLIKKIFNNKHCEKLSTEYKRFISAVTPEGLIFYEENLKYFENIYELKDMYGIIGDLIIKYLRNAAINYGYDIITCFSPLSINERIECLLIPELSIAIVINGRWFKISEEIDTKKINIKRFYTSEEEPKLNEFNEEKEKMLIVEASKKMKKAKKIHDELENYYIKAMDFKALNKLTEEIISEIF</sequence>
<evidence type="ECO:0000313" key="1">
    <source>
        <dbReference type="EMBL" id="BED91919.1"/>
    </source>
</evidence>
<accession>A0AA48KZ42</accession>
<proteinExistence type="predicted"/>
<protein>
    <recommendedName>
        <fullName evidence="2">ATPase</fullName>
    </recommendedName>
</protein>
<name>A0AA48KZ42_9FIRM</name>
<dbReference type="EMBL" id="AP027924">
    <property type="protein sequence ID" value="BED91919.1"/>
    <property type="molecule type" value="Genomic_DNA"/>
</dbReference>
<dbReference type="Proteomes" id="UP001337580">
    <property type="component" value="Chromosome"/>
</dbReference>
<organism evidence="1">
    <name type="scientific">Candidatus Improbicoccus pseudotrichonymphae</name>
    <dbReference type="NCBI Taxonomy" id="3033792"/>
    <lineage>
        <taxon>Bacteria</taxon>
        <taxon>Bacillati</taxon>
        <taxon>Bacillota</taxon>
        <taxon>Clostridia</taxon>
        <taxon>Candidatus Improbicoccus</taxon>
    </lineage>
</organism>
<gene>
    <name evidence="1" type="ORF">CfP315_0470</name>
</gene>